<evidence type="ECO:0000313" key="10">
    <source>
        <dbReference type="Proteomes" id="UP000075737"/>
    </source>
</evidence>
<sequence>MLDERKIKILRAIIDDYIATAEPVGSRTIARKYRMGISPATIRNEMADLEELGYISQPYTSAGRIPSDKGYRFYVDFLMNCKKLDERDIFIINQLLKKRIRELEDFIEDTSKTISNLTNYTALILGPELNNSFLKHIEIIKIENKKGLVVIITNLGNVVHQIIDIPDGLKDNELTRISNLLNTFLKYKTIDEITPELMENVKHEIIEHEEVVCILMNILIDTLNQFREGGKVYYFGSSKMLDFPEFRDLDKARSFLSLLEEEDLISNILKSITKPNKISISIGNENPWKELQDYSIITTNFSVDSNNLYILGVLGPTRMDYSRVVTILKELVESLKERINNIL</sequence>
<dbReference type="InterPro" id="IPR029016">
    <property type="entry name" value="GAF-like_dom_sf"/>
</dbReference>
<keyword evidence="2 6" id="KW-0805">Transcription regulation</keyword>
<keyword evidence="4 6" id="KW-0804">Transcription</keyword>
<dbReference type="SUPFAM" id="SSF46785">
    <property type="entry name" value="Winged helix' DNA-binding domain"/>
    <property type="match status" value="1"/>
</dbReference>
<dbReference type="Proteomes" id="UP000075737">
    <property type="component" value="Unassembled WGS sequence"/>
</dbReference>
<keyword evidence="1 6" id="KW-0678">Repressor</keyword>
<dbReference type="PANTHER" id="PTHR34824:SF1">
    <property type="entry name" value="HEAT-INDUCIBLE TRANSCRIPTION REPRESSOR HRCA"/>
    <property type="match status" value="1"/>
</dbReference>
<dbReference type="InterPro" id="IPR036390">
    <property type="entry name" value="WH_DNA-bd_sf"/>
</dbReference>
<gene>
    <name evidence="6 9" type="primary">hrcA</name>
    <name evidence="9" type="ORF">ATZ99_17450</name>
</gene>
<dbReference type="Pfam" id="PF03444">
    <property type="entry name" value="WHD_HrcA"/>
    <property type="match status" value="1"/>
</dbReference>
<evidence type="ECO:0000313" key="9">
    <source>
        <dbReference type="EMBL" id="KYO65156.1"/>
    </source>
</evidence>
<dbReference type="InterPro" id="IPR021153">
    <property type="entry name" value="HrcA_C"/>
</dbReference>
<evidence type="ECO:0000256" key="5">
    <source>
        <dbReference type="ARBA" id="ARBA00055319"/>
    </source>
</evidence>
<dbReference type="Pfam" id="PF01628">
    <property type="entry name" value="HrcA"/>
    <property type="match status" value="1"/>
</dbReference>
<keyword evidence="10" id="KW-1185">Reference proteome</keyword>
<evidence type="ECO:0000256" key="2">
    <source>
        <dbReference type="ARBA" id="ARBA00023015"/>
    </source>
</evidence>
<evidence type="ECO:0000256" key="6">
    <source>
        <dbReference type="HAMAP-Rule" id="MF_00081"/>
    </source>
</evidence>
<evidence type="ECO:0000256" key="1">
    <source>
        <dbReference type="ARBA" id="ARBA00022491"/>
    </source>
</evidence>
<feature type="domain" description="Winged helix-turn-helix transcription repressor HrcA DNA-binding" evidence="8">
    <location>
        <begin position="4"/>
        <end position="72"/>
    </location>
</feature>
<dbReference type="HAMAP" id="MF_00081">
    <property type="entry name" value="HrcA"/>
    <property type="match status" value="1"/>
</dbReference>
<protein>
    <recommendedName>
        <fullName evidence="6">Heat-inducible transcription repressor HrcA</fullName>
    </recommendedName>
</protein>
<evidence type="ECO:0000256" key="3">
    <source>
        <dbReference type="ARBA" id="ARBA00023016"/>
    </source>
</evidence>
<dbReference type="PIRSF" id="PIRSF005485">
    <property type="entry name" value="HrcA"/>
    <property type="match status" value="1"/>
</dbReference>
<dbReference type="SUPFAM" id="SSF55781">
    <property type="entry name" value="GAF domain-like"/>
    <property type="match status" value="1"/>
</dbReference>
<keyword evidence="3 6" id="KW-0346">Stress response</keyword>
<dbReference type="InterPro" id="IPR002571">
    <property type="entry name" value="HrcA"/>
</dbReference>
<dbReference type="GO" id="GO:0045892">
    <property type="term" value="P:negative regulation of DNA-templated transcription"/>
    <property type="evidence" value="ECO:0007669"/>
    <property type="project" value="UniProtKB-UniRule"/>
</dbReference>
<feature type="domain" description="Heat-inducible transcription repressor HrcA C-terminal" evidence="7">
    <location>
        <begin position="104"/>
        <end position="325"/>
    </location>
</feature>
<dbReference type="FunFam" id="1.10.10.10:FF:000049">
    <property type="entry name" value="Heat-inducible transcription repressor HrcA"/>
    <property type="match status" value="1"/>
</dbReference>
<evidence type="ECO:0000259" key="7">
    <source>
        <dbReference type="Pfam" id="PF01628"/>
    </source>
</evidence>
<evidence type="ECO:0000256" key="4">
    <source>
        <dbReference type="ARBA" id="ARBA00023163"/>
    </source>
</evidence>
<dbReference type="InterPro" id="IPR005104">
    <property type="entry name" value="WHTH_HrcA_DNA-bd"/>
</dbReference>
<name>A0A162MBE3_9FIRM</name>
<dbReference type="Gene3D" id="1.10.10.10">
    <property type="entry name" value="Winged helix-like DNA-binding domain superfamily/Winged helix DNA-binding domain"/>
    <property type="match status" value="1"/>
</dbReference>
<dbReference type="Gene3D" id="3.30.450.40">
    <property type="match status" value="1"/>
</dbReference>
<organism evidence="9 10">
    <name type="scientific">Thermovenabulum gondwanense</name>
    <dbReference type="NCBI Taxonomy" id="520767"/>
    <lineage>
        <taxon>Bacteria</taxon>
        <taxon>Bacillati</taxon>
        <taxon>Bacillota</taxon>
        <taxon>Clostridia</taxon>
        <taxon>Thermosediminibacterales</taxon>
        <taxon>Thermosediminibacteraceae</taxon>
        <taxon>Thermovenabulum</taxon>
    </lineage>
</organism>
<dbReference type="GO" id="GO:0003677">
    <property type="term" value="F:DNA binding"/>
    <property type="evidence" value="ECO:0007669"/>
    <property type="project" value="InterPro"/>
</dbReference>
<dbReference type="OrthoDB" id="9783139at2"/>
<comment type="function">
    <text evidence="5 6">Negative regulator of class I heat shock genes (grpE-dnaK-dnaJ and groELS operons). Prevents heat-shock induction of these operons.</text>
</comment>
<dbReference type="AlphaFoldDB" id="A0A162MBE3"/>
<dbReference type="PATRIC" id="fig|520767.4.peg.1860"/>
<comment type="caution">
    <text evidence="9">The sequence shown here is derived from an EMBL/GenBank/DDBJ whole genome shotgun (WGS) entry which is preliminary data.</text>
</comment>
<proteinExistence type="inferred from homology"/>
<dbReference type="InterPro" id="IPR036388">
    <property type="entry name" value="WH-like_DNA-bd_sf"/>
</dbReference>
<dbReference type="EMBL" id="LOHZ01000037">
    <property type="protein sequence ID" value="KYO65156.1"/>
    <property type="molecule type" value="Genomic_DNA"/>
</dbReference>
<dbReference type="PANTHER" id="PTHR34824">
    <property type="entry name" value="HEAT-INDUCIBLE TRANSCRIPTION REPRESSOR HRCA"/>
    <property type="match status" value="1"/>
</dbReference>
<dbReference type="NCBIfam" id="TIGR00331">
    <property type="entry name" value="hrcA"/>
    <property type="match status" value="1"/>
</dbReference>
<dbReference type="InterPro" id="IPR023120">
    <property type="entry name" value="WHTH_transcript_rep_HrcA_IDD"/>
</dbReference>
<evidence type="ECO:0000259" key="8">
    <source>
        <dbReference type="Pfam" id="PF03444"/>
    </source>
</evidence>
<dbReference type="RefSeq" id="WP_068748861.1">
    <property type="nucleotide sequence ID" value="NZ_LOHZ01000037.1"/>
</dbReference>
<dbReference type="STRING" id="520767.ATZ99_17450"/>
<accession>A0A162MBE3</accession>
<dbReference type="Gene3D" id="3.30.390.60">
    <property type="entry name" value="Heat-inducible transcription repressor hrca homolog, domain 3"/>
    <property type="match status" value="1"/>
</dbReference>
<comment type="similarity">
    <text evidence="6">Belongs to the HrcA family.</text>
</comment>
<reference evidence="9 10" key="1">
    <citation type="submission" date="2015-12" db="EMBL/GenBank/DDBJ databases">
        <title>Draft genome of Thermovenabulum gondwanense isolated from a red thermophilic microbial mat colonisisng an outflow channel of a bore well.</title>
        <authorList>
            <person name="Patel B.K."/>
        </authorList>
    </citation>
    <scope>NUCLEOTIDE SEQUENCE [LARGE SCALE GENOMIC DNA]</scope>
    <source>
        <strain evidence="9 10">R270</strain>
    </source>
</reference>